<dbReference type="CDD" id="cd00865">
    <property type="entry name" value="PEBP_bact_arch"/>
    <property type="match status" value="1"/>
</dbReference>
<organism evidence="1 2">
    <name type="scientific">Enterobacter cloacae subsp. cloacae (strain ATCC 13047 / DSM 30054 / NBRC 13535 / NCTC 10005 / WDCM 00083 / NCDC 279-56)</name>
    <dbReference type="NCBI Taxonomy" id="716541"/>
    <lineage>
        <taxon>Bacteria</taxon>
        <taxon>Pseudomonadati</taxon>
        <taxon>Pseudomonadota</taxon>
        <taxon>Gammaproteobacteria</taxon>
        <taxon>Enterobacterales</taxon>
        <taxon>Enterobacteriaceae</taxon>
        <taxon>Enterobacter</taxon>
        <taxon>Enterobacter cloacae complex</taxon>
    </lineage>
</organism>
<dbReference type="InterPro" id="IPR005247">
    <property type="entry name" value="YbhB_YbcL/LppC-like"/>
</dbReference>
<dbReference type="STRING" id="716541.ECL_03974"/>
<dbReference type="NCBIfam" id="TIGR00481">
    <property type="entry name" value="YbhB/YbcL family Raf kinase inhibitor-like protein"/>
    <property type="match status" value="1"/>
</dbReference>
<dbReference type="AlphaFoldDB" id="A0A0H3CNP1"/>
<dbReference type="Pfam" id="PF01161">
    <property type="entry name" value="PBP"/>
    <property type="match status" value="1"/>
</dbReference>
<proteinExistence type="predicted"/>
<reference evidence="1 2" key="1">
    <citation type="journal article" date="2010" name="J. Bacteriol.">
        <title>Complete genome sequence of Enterobacter cloacae subsp. cloacae type strain ATCC 13047.</title>
        <authorList>
            <person name="Ren Y."/>
            <person name="Ren Y."/>
            <person name="Zhou Z."/>
            <person name="Guo X."/>
            <person name="Li Y."/>
            <person name="Feng L."/>
            <person name="Wang L."/>
        </authorList>
    </citation>
    <scope>NUCLEOTIDE SEQUENCE [LARGE SCALE GENOMIC DNA]</scope>
    <source>
        <strain evidence="2">ATCC 13047 / DSM 30054 / NBRC 13535 / NCTC 10005 / WDCM 00083 / NCDC 279-56</strain>
    </source>
</reference>
<dbReference type="PANTHER" id="PTHR30289:SF1">
    <property type="entry name" value="PEBP (PHOSPHATIDYLETHANOLAMINE-BINDING PROTEIN) FAMILY PROTEIN"/>
    <property type="match status" value="1"/>
</dbReference>
<dbReference type="PATRIC" id="fig|716541.4.peg.4127"/>
<dbReference type="GeneID" id="83574818"/>
<dbReference type="EMBL" id="CP001918">
    <property type="protein sequence ID" value="ADF63508.1"/>
    <property type="molecule type" value="Genomic_DNA"/>
</dbReference>
<keyword evidence="2" id="KW-1185">Reference proteome</keyword>
<dbReference type="SUPFAM" id="SSF49777">
    <property type="entry name" value="PEBP-like"/>
    <property type="match status" value="1"/>
</dbReference>
<dbReference type="KEGG" id="enc:ECL_03974"/>
<dbReference type="Gene3D" id="3.90.280.10">
    <property type="entry name" value="PEBP-like"/>
    <property type="match status" value="1"/>
</dbReference>
<dbReference type="Proteomes" id="UP000002363">
    <property type="component" value="Chromosome"/>
</dbReference>
<evidence type="ECO:0000313" key="1">
    <source>
        <dbReference type="EMBL" id="ADF63508.1"/>
    </source>
</evidence>
<name>A0A0H3CNP1_ENTCC</name>
<evidence type="ECO:0008006" key="3">
    <source>
        <dbReference type="Google" id="ProtNLM"/>
    </source>
</evidence>
<dbReference type="InterPro" id="IPR036610">
    <property type="entry name" value="PEBP-like_sf"/>
</dbReference>
<dbReference type="HOGENOM" id="CLU_083918_2_0_6"/>
<accession>A0A0H3CNP1</accession>
<gene>
    <name evidence="1" type="ordered locus">ECL_03974</name>
</gene>
<dbReference type="eggNOG" id="COG1881">
    <property type="taxonomic scope" value="Bacteria"/>
</dbReference>
<dbReference type="OrthoDB" id="9797506at2"/>
<dbReference type="InterPro" id="IPR008914">
    <property type="entry name" value="PEBP"/>
</dbReference>
<protein>
    <recommendedName>
        <fullName evidence="3">YbhB/YbcL family Raf kinase inhibitor-like protein</fullName>
    </recommendedName>
</protein>
<sequence length="158" mass="16770">MKVSIAGLSDYAFLSKANEYHNFGGNGDNVSPALSWENVPQGTKSFAVTAYDPDAPTGSGFWHWVAYNIPASLTGLAAGAGNPANTPDIKHASSDFGAPGYGGCCPPEGDIPHRYIFTLHALSCDDLGVTPDLPNAVIRFLINMHTLEKASVVTLYKR</sequence>
<dbReference type="EnsemblBacteria" id="ADF63508">
    <property type="protein sequence ID" value="ADF63508"/>
    <property type="gene ID" value="ECL_03974"/>
</dbReference>
<dbReference type="PANTHER" id="PTHR30289">
    <property type="entry name" value="UNCHARACTERIZED PROTEIN YBCL-RELATED"/>
    <property type="match status" value="1"/>
</dbReference>
<dbReference type="RefSeq" id="WP_013098380.1">
    <property type="nucleotide sequence ID" value="NC_014121.1"/>
</dbReference>
<evidence type="ECO:0000313" key="2">
    <source>
        <dbReference type="Proteomes" id="UP000002363"/>
    </source>
</evidence>